<dbReference type="EMBL" id="FNYC01000001">
    <property type="protein sequence ID" value="SEI40248.1"/>
    <property type="molecule type" value="Genomic_DNA"/>
</dbReference>
<keyword evidence="1 2" id="KW-0129">CBS domain</keyword>
<dbReference type="SMART" id="SM00116">
    <property type="entry name" value="CBS"/>
    <property type="match status" value="2"/>
</dbReference>
<evidence type="ECO:0000256" key="1">
    <source>
        <dbReference type="ARBA" id="ARBA00023122"/>
    </source>
</evidence>
<organism evidence="4 5">
    <name type="scientific">Frateuria terrea</name>
    <dbReference type="NCBI Taxonomy" id="529704"/>
    <lineage>
        <taxon>Bacteria</taxon>
        <taxon>Pseudomonadati</taxon>
        <taxon>Pseudomonadota</taxon>
        <taxon>Gammaproteobacteria</taxon>
        <taxon>Lysobacterales</taxon>
        <taxon>Rhodanobacteraceae</taxon>
        <taxon>Frateuria</taxon>
    </lineage>
</organism>
<dbReference type="STRING" id="529704.SAMN02927913_0369"/>
<protein>
    <submittedName>
        <fullName evidence="4">CBS domain-containing protein</fullName>
    </submittedName>
</protein>
<feature type="domain" description="CBS" evidence="3">
    <location>
        <begin position="7"/>
        <end position="65"/>
    </location>
</feature>
<dbReference type="InterPro" id="IPR000644">
    <property type="entry name" value="CBS_dom"/>
</dbReference>
<evidence type="ECO:0000259" key="3">
    <source>
        <dbReference type="PROSITE" id="PS51371"/>
    </source>
</evidence>
<dbReference type="InterPro" id="IPR051257">
    <property type="entry name" value="Diverse_CBS-Domain"/>
</dbReference>
<evidence type="ECO:0000313" key="4">
    <source>
        <dbReference type="EMBL" id="SEI40248.1"/>
    </source>
</evidence>
<dbReference type="CDD" id="cd04622">
    <property type="entry name" value="CBS_pair_HRP1_like"/>
    <property type="match status" value="1"/>
</dbReference>
<name>A0A1H6Q907_9GAMM</name>
<dbReference type="RefSeq" id="WP_175483640.1">
    <property type="nucleotide sequence ID" value="NZ_FNYC01000001.1"/>
</dbReference>
<feature type="domain" description="CBS" evidence="3">
    <location>
        <begin position="73"/>
        <end position="131"/>
    </location>
</feature>
<accession>A0A1H6Q907</accession>
<dbReference type="Proteomes" id="UP000199420">
    <property type="component" value="Unassembled WGS sequence"/>
</dbReference>
<dbReference type="PANTHER" id="PTHR43080:SF2">
    <property type="entry name" value="CBS DOMAIN-CONTAINING PROTEIN"/>
    <property type="match status" value="1"/>
</dbReference>
<dbReference type="PANTHER" id="PTHR43080">
    <property type="entry name" value="CBS DOMAIN-CONTAINING PROTEIN CBSX3, MITOCHONDRIAL"/>
    <property type="match status" value="1"/>
</dbReference>
<dbReference type="InterPro" id="IPR046342">
    <property type="entry name" value="CBS_dom_sf"/>
</dbReference>
<evidence type="ECO:0000313" key="5">
    <source>
        <dbReference type="Proteomes" id="UP000199420"/>
    </source>
</evidence>
<proteinExistence type="predicted"/>
<dbReference type="PROSITE" id="PS51371">
    <property type="entry name" value="CBS"/>
    <property type="match status" value="2"/>
</dbReference>
<gene>
    <name evidence="4" type="ORF">SAMN04487997_0454</name>
</gene>
<dbReference type="Gene3D" id="3.10.580.10">
    <property type="entry name" value="CBS-domain"/>
    <property type="match status" value="1"/>
</dbReference>
<dbReference type="Pfam" id="PF00571">
    <property type="entry name" value="CBS"/>
    <property type="match status" value="2"/>
</dbReference>
<dbReference type="SUPFAM" id="SSF54631">
    <property type="entry name" value="CBS-domain pair"/>
    <property type="match status" value="1"/>
</dbReference>
<dbReference type="AlphaFoldDB" id="A0A1H6Q907"/>
<reference evidence="4 5" key="1">
    <citation type="submission" date="2016-10" db="EMBL/GenBank/DDBJ databases">
        <authorList>
            <person name="de Groot N.N."/>
        </authorList>
    </citation>
    <scope>NUCLEOTIDE SEQUENCE [LARGE SCALE GENOMIC DNA]</scope>
    <source>
        <strain evidence="4 5">DSM 26515</strain>
    </source>
</reference>
<evidence type="ECO:0000256" key="2">
    <source>
        <dbReference type="PROSITE-ProRule" id="PRU00703"/>
    </source>
</evidence>
<keyword evidence="5" id="KW-1185">Reference proteome</keyword>
<sequence>MHLDRLMTRNPKFCLATSPLDEVARAMRDEDVGEIPVVDLDRHPVGVITDRDIVVRTLAAGRNPLEVRVQECMTAPPVVIQEDASVEDCANLMERQKIRRVPVVDAKGALCGIVSLADLERSDARSLQNEVTRAVSQPH</sequence>